<feature type="transmembrane region" description="Helical" evidence="6">
    <location>
        <begin position="211"/>
        <end position="228"/>
    </location>
</feature>
<dbReference type="Proteomes" id="UP000016491">
    <property type="component" value="Unassembled WGS sequence"/>
</dbReference>
<name>A0ABC9TUP5_CLOSY</name>
<proteinExistence type="predicted"/>
<protein>
    <submittedName>
        <fullName evidence="8">Na+/H+ antiporter family protein</fullName>
    </submittedName>
</protein>
<keyword evidence="3 6" id="KW-0812">Transmembrane</keyword>
<feature type="transmembrane region" description="Helical" evidence="6">
    <location>
        <begin position="352"/>
        <end position="370"/>
    </location>
</feature>
<dbReference type="InterPro" id="IPR018461">
    <property type="entry name" value="Na/H_Antiport_NhaC-like_C"/>
</dbReference>
<evidence type="ECO:0000313" key="9">
    <source>
        <dbReference type="Proteomes" id="UP000016491"/>
    </source>
</evidence>
<gene>
    <name evidence="8" type="ORF">CLOSYM_03407</name>
</gene>
<feature type="transmembrane region" description="Helical" evidence="6">
    <location>
        <begin position="390"/>
        <end position="410"/>
    </location>
</feature>
<feature type="transmembrane region" description="Helical" evidence="6">
    <location>
        <begin position="276"/>
        <end position="298"/>
    </location>
</feature>
<organism evidence="8 9">
    <name type="scientific">[Clostridium] symbiosum ATCC 14940</name>
    <dbReference type="NCBI Taxonomy" id="411472"/>
    <lineage>
        <taxon>Bacteria</taxon>
        <taxon>Bacillati</taxon>
        <taxon>Bacillota</taxon>
        <taxon>Clostridia</taxon>
        <taxon>Lachnospirales</taxon>
        <taxon>Lachnospiraceae</taxon>
        <taxon>Otoolea</taxon>
    </lineage>
</organism>
<dbReference type="GO" id="GO:0005886">
    <property type="term" value="C:plasma membrane"/>
    <property type="evidence" value="ECO:0007669"/>
    <property type="project" value="UniProtKB-SubCell"/>
</dbReference>
<comment type="caution">
    <text evidence="8">The sequence shown here is derived from an EMBL/GenBank/DDBJ whole genome shotgun (WGS) entry which is preliminary data.</text>
</comment>
<feature type="transmembrane region" description="Helical" evidence="6">
    <location>
        <begin position="481"/>
        <end position="500"/>
    </location>
</feature>
<evidence type="ECO:0000256" key="2">
    <source>
        <dbReference type="ARBA" id="ARBA00022475"/>
    </source>
</evidence>
<feature type="transmembrane region" description="Helical" evidence="6">
    <location>
        <begin position="82"/>
        <end position="107"/>
    </location>
</feature>
<dbReference type="PANTHER" id="PTHR43478">
    <property type="entry name" value="NA+/H+ ANTIPORTER-RELATED"/>
    <property type="match status" value="1"/>
</dbReference>
<evidence type="ECO:0000256" key="4">
    <source>
        <dbReference type="ARBA" id="ARBA00022989"/>
    </source>
</evidence>
<accession>A0ABC9TUP5</accession>
<evidence type="ECO:0000256" key="1">
    <source>
        <dbReference type="ARBA" id="ARBA00004651"/>
    </source>
</evidence>
<evidence type="ECO:0000256" key="5">
    <source>
        <dbReference type="ARBA" id="ARBA00023136"/>
    </source>
</evidence>
<dbReference type="Pfam" id="PF03553">
    <property type="entry name" value="Na_H_antiporter"/>
    <property type="match status" value="1"/>
</dbReference>
<evidence type="ECO:0000256" key="3">
    <source>
        <dbReference type="ARBA" id="ARBA00022692"/>
    </source>
</evidence>
<feature type="transmembrane region" description="Helical" evidence="6">
    <location>
        <begin position="318"/>
        <end position="340"/>
    </location>
</feature>
<dbReference type="PANTHER" id="PTHR43478:SF1">
    <property type="entry name" value="NA+_H+ ANTIPORTER NHAC-LIKE C-TERMINAL DOMAIN-CONTAINING PROTEIN"/>
    <property type="match status" value="1"/>
</dbReference>
<evidence type="ECO:0000259" key="7">
    <source>
        <dbReference type="Pfam" id="PF03553"/>
    </source>
</evidence>
<reference evidence="8 9" key="1">
    <citation type="submission" date="2013-07" db="EMBL/GenBank/DDBJ databases">
        <authorList>
            <person name="Weinstock G."/>
            <person name="Sodergren E."/>
            <person name="Wylie T."/>
            <person name="Fulton L."/>
            <person name="Fulton R."/>
            <person name="Fronick C."/>
            <person name="O'Laughlin M."/>
            <person name="Godfrey J."/>
            <person name="Miner T."/>
            <person name="Herter B."/>
            <person name="Appelbaum E."/>
            <person name="Cordes M."/>
            <person name="Lek S."/>
            <person name="Wollam A."/>
            <person name="Pepin K.H."/>
            <person name="Palsikar V.B."/>
            <person name="Mitreva M."/>
            <person name="Wilson R.K."/>
        </authorList>
    </citation>
    <scope>NUCLEOTIDE SEQUENCE [LARGE SCALE GENOMIC DNA]</scope>
    <source>
        <strain evidence="8 9">ATCC 14940</strain>
    </source>
</reference>
<keyword evidence="5 6" id="KW-0472">Membrane</keyword>
<comment type="subcellular location">
    <subcellularLocation>
        <location evidence="1">Cell membrane</location>
        <topology evidence="1">Multi-pass membrane protein</topology>
    </subcellularLocation>
</comment>
<sequence>MRMTPAGRQKGGRYMDMQVNYGILALVPPIIAIGLCFATKQVLISMFAGLFAGSLIISSWNPLGACSYALSVISSNMADNVILLLFTLFMGVGISFIWKLGGSFALAEAAKRRFKKRRSVCLGTWGLGMACSVNDCLVAAVDGNVFRDICKDYRISSEKLSYVLDSTAAPAAALFISDWIAYQISMIEQGLEQAGITGISPVSAYIKGLPFNMYSIFTLIFVGMLMYTGRDYGPMLKAEVRALKTGQYTKPDANPMLDVGNELGEPKRTKPMIRSFVLPIAVAFTIIISGIIYTGYTNPARTATGIMAILDACDAQMALYWGSFGMAVTGIVIALTSHIMTFEETMNTIVDGFKLMALTGAILVMAWSLGSVTKSMGLGAFVAQYVGASIPTGLLPLLVLGCSILVAFATGTSWGTMAIMTPLAIQLGYTLTGDVEFSVGMCGAVLSGAILGDHASPVSDTTVMASIFSGADHIDHVGTQLPYALTVGGVIAVLYLIFGFTEISPFVLLPIGVVMLFFLQIILHKIYMKRYNIDPNYTKFMTEDHVKQDA</sequence>
<evidence type="ECO:0000313" key="8">
    <source>
        <dbReference type="EMBL" id="ERI75172.1"/>
    </source>
</evidence>
<dbReference type="EMBL" id="AWSU01000269">
    <property type="protein sequence ID" value="ERI75172.1"/>
    <property type="molecule type" value="Genomic_DNA"/>
</dbReference>
<evidence type="ECO:0000256" key="6">
    <source>
        <dbReference type="SAM" id="Phobius"/>
    </source>
</evidence>
<dbReference type="AlphaFoldDB" id="A0ABC9TUP5"/>
<feature type="transmembrane region" description="Helical" evidence="6">
    <location>
        <begin position="20"/>
        <end position="38"/>
    </location>
</feature>
<feature type="domain" description="Na+/H+ antiporter NhaC-like C-terminal" evidence="7">
    <location>
        <begin position="177"/>
        <end position="500"/>
    </location>
</feature>
<feature type="transmembrane region" description="Helical" evidence="6">
    <location>
        <begin position="506"/>
        <end position="523"/>
    </location>
</feature>
<keyword evidence="4 6" id="KW-1133">Transmembrane helix</keyword>
<keyword evidence="2" id="KW-1003">Cell membrane</keyword>